<evidence type="ECO:0000259" key="6">
    <source>
        <dbReference type="PROSITE" id="PS50110"/>
    </source>
</evidence>
<dbReference type="PROSITE" id="PS50110">
    <property type="entry name" value="RESPONSE_REGULATORY"/>
    <property type="match status" value="1"/>
</dbReference>
<keyword evidence="1" id="KW-0597">Phosphoprotein</keyword>
<dbReference type="GO" id="GO:0032993">
    <property type="term" value="C:protein-DNA complex"/>
    <property type="evidence" value="ECO:0007669"/>
    <property type="project" value="TreeGrafter"/>
</dbReference>
<accession>X1B2V0</accession>
<gene>
    <name evidence="7" type="ORF">S01H4_04744</name>
</gene>
<proteinExistence type="predicted"/>
<organism evidence="7">
    <name type="scientific">marine sediment metagenome</name>
    <dbReference type="NCBI Taxonomy" id="412755"/>
    <lineage>
        <taxon>unclassified sequences</taxon>
        <taxon>metagenomes</taxon>
        <taxon>ecological metagenomes</taxon>
    </lineage>
</organism>
<dbReference type="GO" id="GO:0006355">
    <property type="term" value="P:regulation of DNA-templated transcription"/>
    <property type="evidence" value="ECO:0007669"/>
    <property type="project" value="TreeGrafter"/>
</dbReference>
<evidence type="ECO:0000256" key="4">
    <source>
        <dbReference type="ARBA" id="ARBA00023125"/>
    </source>
</evidence>
<keyword evidence="2" id="KW-0902">Two-component regulatory system</keyword>
<sequence length="149" mass="16962">MRILVVEDDKKVGRFLEKGLQEEQYAVDICRDGADALYFAQTNSYDVIILDIMLPGKDGFTICREMRENSILTPVIMLTAKDTVEDKVSGLSEGADDYLTKPFSFEELLARIRALLRRNQDYKTKVLKAGDLEMDPVRRLVTRAGKKII</sequence>
<comment type="caution">
    <text evidence="7">The sequence shown here is derived from an EMBL/GenBank/DDBJ whole genome shotgun (WGS) entry which is preliminary data.</text>
</comment>
<dbReference type="FunFam" id="3.40.50.2300:FF:000002">
    <property type="entry name" value="DNA-binding response regulator PhoP"/>
    <property type="match status" value="1"/>
</dbReference>
<evidence type="ECO:0000256" key="1">
    <source>
        <dbReference type="ARBA" id="ARBA00022553"/>
    </source>
</evidence>
<dbReference type="Pfam" id="PF00072">
    <property type="entry name" value="Response_reg"/>
    <property type="match status" value="1"/>
</dbReference>
<protein>
    <recommendedName>
        <fullName evidence="6">Response regulatory domain-containing protein</fullName>
    </recommendedName>
</protein>
<keyword evidence="3" id="KW-0805">Transcription regulation</keyword>
<dbReference type="GO" id="GO:0000976">
    <property type="term" value="F:transcription cis-regulatory region binding"/>
    <property type="evidence" value="ECO:0007669"/>
    <property type="project" value="TreeGrafter"/>
</dbReference>
<evidence type="ECO:0000313" key="7">
    <source>
        <dbReference type="EMBL" id="GAG66326.1"/>
    </source>
</evidence>
<dbReference type="InterPro" id="IPR001789">
    <property type="entry name" value="Sig_transdc_resp-reg_receiver"/>
</dbReference>
<keyword evidence="4" id="KW-0238">DNA-binding</keyword>
<dbReference type="PANTHER" id="PTHR48111:SF22">
    <property type="entry name" value="REGULATOR OF RPOS"/>
    <property type="match status" value="1"/>
</dbReference>
<feature type="domain" description="Response regulatory" evidence="6">
    <location>
        <begin position="2"/>
        <end position="116"/>
    </location>
</feature>
<dbReference type="SUPFAM" id="SSF52172">
    <property type="entry name" value="CheY-like"/>
    <property type="match status" value="1"/>
</dbReference>
<evidence type="ECO:0000256" key="5">
    <source>
        <dbReference type="ARBA" id="ARBA00023163"/>
    </source>
</evidence>
<reference evidence="7" key="1">
    <citation type="journal article" date="2014" name="Front. Microbiol.">
        <title>High frequency of phylogenetically diverse reductive dehalogenase-homologous genes in deep subseafloor sedimentary metagenomes.</title>
        <authorList>
            <person name="Kawai M."/>
            <person name="Futagami T."/>
            <person name="Toyoda A."/>
            <person name="Takaki Y."/>
            <person name="Nishi S."/>
            <person name="Hori S."/>
            <person name="Arai W."/>
            <person name="Tsubouchi T."/>
            <person name="Morono Y."/>
            <person name="Uchiyama I."/>
            <person name="Ito T."/>
            <person name="Fujiyama A."/>
            <person name="Inagaki F."/>
            <person name="Takami H."/>
        </authorList>
    </citation>
    <scope>NUCLEOTIDE SEQUENCE</scope>
    <source>
        <strain evidence="7">Expedition CK06-06</strain>
    </source>
</reference>
<feature type="non-terminal residue" evidence="7">
    <location>
        <position position="149"/>
    </location>
</feature>
<dbReference type="EMBL" id="BART01001300">
    <property type="protein sequence ID" value="GAG66326.1"/>
    <property type="molecule type" value="Genomic_DNA"/>
</dbReference>
<dbReference type="Gene3D" id="3.40.50.2300">
    <property type="match status" value="1"/>
</dbReference>
<name>X1B2V0_9ZZZZ</name>
<dbReference type="PANTHER" id="PTHR48111">
    <property type="entry name" value="REGULATOR OF RPOS"/>
    <property type="match status" value="1"/>
</dbReference>
<dbReference type="SMART" id="SM00448">
    <property type="entry name" value="REC"/>
    <property type="match status" value="1"/>
</dbReference>
<dbReference type="GO" id="GO:0000156">
    <property type="term" value="F:phosphorelay response regulator activity"/>
    <property type="evidence" value="ECO:0007669"/>
    <property type="project" value="TreeGrafter"/>
</dbReference>
<dbReference type="InterPro" id="IPR039420">
    <property type="entry name" value="WalR-like"/>
</dbReference>
<dbReference type="InterPro" id="IPR011006">
    <property type="entry name" value="CheY-like_superfamily"/>
</dbReference>
<dbReference type="GO" id="GO:0005829">
    <property type="term" value="C:cytosol"/>
    <property type="evidence" value="ECO:0007669"/>
    <property type="project" value="TreeGrafter"/>
</dbReference>
<keyword evidence="5" id="KW-0804">Transcription</keyword>
<dbReference type="AlphaFoldDB" id="X1B2V0"/>
<evidence type="ECO:0000256" key="3">
    <source>
        <dbReference type="ARBA" id="ARBA00023015"/>
    </source>
</evidence>
<evidence type="ECO:0000256" key="2">
    <source>
        <dbReference type="ARBA" id="ARBA00023012"/>
    </source>
</evidence>